<gene>
    <name evidence="1" type="ORF">HC62_04020</name>
</gene>
<reference evidence="1 2" key="1">
    <citation type="submission" date="2014-06" db="EMBL/GenBank/DDBJ databases">
        <authorList>
            <person name="Ju J."/>
            <person name="Zhang J."/>
        </authorList>
    </citation>
    <scope>NUCLEOTIDE SEQUENCE [LARGE SCALE GENOMIC DNA]</scope>
    <source>
        <strain evidence="1">DmW_042</strain>
    </source>
</reference>
<evidence type="ECO:0000313" key="2">
    <source>
        <dbReference type="Proteomes" id="UP000194565"/>
    </source>
</evidence>
<protein>
    <submittedName>
        <fullName evidence="1">Uncharacterized protein</fullName>
    </submittedName>
</protein>
<proteinExistence type="predicted"/>
<name>A0A252AAN0_9PROT</name>
<dbReference type="AlphaFoldDB" id="A0A252AAN0"/>
<sequence>MAKHAHSVRARACTFIFSPLWGKVPALIFPVLAALALVWAATPDPVATGHGALALEVVR</sequence>
<organism evidence="1 2">
    <name type="scientific">Acetobacter tropicalis</name>
    <dbReference type="NCBI Taxonomy" id="104102"/>
    <lineage>
        <taxon>Bacteria</taxon>
        <taxon>Pseudomonadati</taxon>
        <taxon>Pseudomonadota</taxon>
        <taxon>Alphaproteobacteria</taxon>
        <taxon>Acetobacterales</taxon>
        <taxon>Acetobacteraceae</taxon>
        <taxon>Acetobacter</taxon>
    </lineage>
</organism>
<dbReference type="EMBL" id="JOMM01000018">
    <property type="protein sequence ID" value="OUI86595.1"/>
    <property type="molecule type" value="Genomic_DNA"/>
</dbReference>
<dbReference type="Proteomes" id="UP000194565">
    <property type="component" value="Unassembled WGS sequence"/>
</dbReference>
<evidence type="ECO:0000313" key="1">
    <source>
        <dbReference type="EMBL" id="OUI86595.1"/>
    </source>
</evidence>
<accession>A0A252AAN0</accession>
<comment type="caution">
    <text evidence="1">The sequence shown here is derived from an EMBL/GenBank/DDBJ whole genome shotgun (WGS) entry which is preliminary data.</text>
</comment>